<organism evidence="3 4">
    <name type="scientific">Rossellomorea vietnamensis</name>
    <dbReference type="NCBI Taxonomy" id="218284"/>
    <lineage>
        <taxon>Bacteria</taxon>
        <taxon>Bacillati</taxon>
        <taxon>Bacillota</taxon>
        <taxon>Bacilli</taxon>
        <taxon>Bacillales</taxon>
        <taxon>Bacillaceae</taxon>
        <taxon>Rossellomorea</taxon>
    </lineage>
</organism>
<feature type="chain" id="PRO_5006131984" description="MurNAc-LAA domain-containing protein" evidence="1">
    <location>
        <begin position="24"/>
        <end position="500"/>
    </location>
</feature>
<feature type="domain" description="MurNAc-LAA" evidence="2">
    <location>
        <begin position="383"/>
        <end position="496"/>
    </location>
</feature>
<evidence type="ECO:0000313" key="4">
    <source>
        <dbReference type="Proteomes" id="UP000050398"/>
    </source>
</evidence>
<evidence type="ECO:0000256" key="1">
    <source>
        <dbReference type="SAM" id="SignalP"/>
    </source>
</evidence>
<reference evidence="3 4" key="1">
    <citation type="submission" date="2015-08" db="EMBL/GenBank/DDBJ databases">
        <title>Draft Genome Sequence of Bacillus vietnamensis UCD-SED5.</title>
        <authorList>
            <person name="Lee R.D."/>
            <person name="Jospin G."/>
            <person name="Lang J.M."/>
            <person name="Coil D.A."/>
            <person name="Eisen J.A."/>
        </authorList>
    </citation>
    <scope>NUCLEOTIDE SEQUENCE [LARGE SCALE GENOMIC DNA]</scope>
    <source>
        <strain evidence="3 4">UCD-SED5</strain>
    </source>
</reference>
<dbReference type="SUPFAM" id="SSF53187">
    <property type="entry name" value="Zn-dependent exopeptidases"/>
    <property type="match status" value="1"/>
</dbReference>
<dbReference type="InterPro" id="IPR007253">
    <property type="entry name" value="Cell_wall-bd_2"/>
</dbReference>
<keyword evidence="1" id="KW-0732">Signal</keyword>
<dbReference type="Gene3D" id="3.40.630.40">
    <property type="entry name" value="Zn-dependent exopeptidases"/>
    <property type="match status" value="1"/>
</dbReference>
<gene>
    <name evidence="3" type="ORF">AM506_12440</name>
</gene>
<dbReference type="Gene3D" id="3.40.50.12090">
    <property type="match status" value="3"/>
</dbReference>
<evidence type="ECO:0000313" key="3">
    <source>
        <dbReference type="EMBL" id="KPL59315.1"/>
    </source>
</evidence>
<name>A0A0P6W0V6_9BACI</name>
<feature type="signal peptide" evidence="1">
    <location>
        <begin position="1"/>
        <end position="23"/>
    </location>
</feature>
<dbReference type="OrthoDB" id="363232at2"/>
<comment type="caution">
    <text evidence="3">The sequence shown here is derived from an EMBL/GenBank/DDBJ whole genome shotgun (WGS) entry which is preliminary data.</text>
</comment>
<dbReference type="PANTHER" id="PTHR30032">
    <property type="entry name" value="N-ACETYLMURAMOYL-L-ALANINE AMIDASE-RELATED"/>
    <property type="match status" value="1"/>
</dbReference>
<dbReference type="Pfam" id="PF04122">
    <property type="entry name" value="CW_binding_2"/>
    <property type="match status" value="3"/>
</dbReference>
<dbReference type="PATRIC" id="fig|218284.4.peg.4198"/>
<dbReference type="GO" id="GO:0009253">
    <property type="term" value="P:peptidoglycan catabolic process"/>
    <property type="evidence" value="ECO:0007669"/>
    <property type="project" value="InterPro"/>
</dbReference>
<dbReference type="CDD" id="cd02696">
    <property type="entry name" value="MurNAc-LAA"/>
    <property type="match status" value="1"/>
</dbReference>
<dbReference type="PANTHER" id="PTHR30032:SF8">
    <property type="entry name" value="GERMINATION-SPECIFIC N-ACETYLMURAMOYL-L-ALANINE AMIDASE"/>
    <property type="match status" value="1"/>
</dbReference>
<dbReference type="InterPro" id="IPR002508">
    <property type="entry name" value="MurNAc-LAA_cat"/>
</dbReference>
<dbReference type="Proteomes" id="UP000050398">
    <property type="component" value="Unassembled WGS sequence"/>
</dbReference>
<dbReference type="SMART" id="SM00646">
    <property type="entry name" value="Ami_3"/>
    <property type="match status" value="1"/>
</dbReference>
<dbReference type="InterPro" id="IPR051922">
    <property type="entry name" value="Bact_Sporulation_Assoc"/>
</dbReference>
<dbReference type="GO" id="GO:0008745">
    <property type="term" value="F:N-acetylmuramoyl-L-alanine amidase activity"/>
    <property type="evidence" value="ECO:0007669"/>
    <property type="project" value="InterPro"/>
</dbReference>
<accession>A0A0P6W0V6</accession>
<proteinExistence type="predicted"/>
<dbReference type="AlphaFoldDB" id="A0A0P6W0V6"/>
<dbReference type="RefSeq" id="WP_060672815.1">
    <property type="nucleotide sequence ID" value="NZ_LIXZ01000008.1"/>
</dbReference>
<protein>
    <recommendedName>
        <fullName evidence="2">MurNAc-LAA domain-containing protein</fullName>
    </recommendedName>
</protein>
<dbReference type="Pfam" id="PF01520">
    <property type="entry name" value="Amidase_3"/>
    <property type="match status" value="1"/>
</dbReference>
<dbReference type="EMBL" id="LIXZ01000008">
    <property type="protein sequence ID" value="KPL59315.1"/>
    <property type="molecule type" value="Genomic_DNA"/>
</dbReference>
<evidence type="ECO:0000259" key="2">
    <source>
        <dbReference type="SMART" id="SM00646"/>
    </source>
</evidence>
<sequence length="500" mass="53048">MKKVLVSLVVFFVFLGLAQVASASGEYERLSGKDRFEVAANVAEDGWPSGANVVFLSNYDAFADALAATPLAYRMNAPILLTRSTNLGDTTKNKLRELSPSKVVIIGGTASVSNNVVNEVKSLGISTVERISGQNRFEVSAAIAKKMPSSSKAVVANGLTFADALAIAPYASRNGMPILLTRDDALSAPTISTLQSRNPSQVIVMGGTASVSNGVYADLLIYNPLRIGGDDRYEVAANIIEKLNLPTSTGFLATGQTFADALTGSVLAAKKNAPVLLTRNSSLPEATKEISGQKGMTNFIVLGGKASVSDSVVKAVAGPLAGKLIVVDPGHGDDDPGASDNSVIEKEVNLGVSTKLKRNLDANGAYTIMTREADTYPTLSERAALANKQGADAFISVHTNAFPSNPDVDGTETYWDDTYAAAKSQELATYINRELVDKLDTNNRGVKNVNFKVIRESTMPSVLVELAFLTNEEDAAKLKSDYYREQAAIGITNGVLTFFR</sequence>